<gene>
    <name evidence="2" type="ORF">GB2207_03142</name>
</gene>
<evidence type="ECO:0000313" key="2">
    <source>
        <dbReference type="EMBL" id="EAS45944.1"/>
    </source>
</evidence>
<proteinExistence type="predicted"/>
<dbReference type="SUPFAM" id="SSF52317">
    <property type="entry name" value="Class I glutamine amidotransferase-like"/>
    <property type="match status" value="1"/>
</dbReference>
<dbReference type="EMBL" id="AAPI01000013">
    <property type="protein sequence ID" value="EAS45944.1"/>
    <property type="molecule type" value="Genomic_DNA"/>
</dbReference>
<dbReference type="OrthoDB" id="109511at2"/>
<evidence type="ECO:0000259" key="1">
    <source>
        <dbReference type="Pfam" id="PF06283"/>
    </source>
</evidence>
<dbReference type="Proteomes" id="UP000005555">
    <property type="component" value="Unassembled WGS sequence"/>
</dbReference>
<organism evidence="2 3">
    <name type="scientific">gamma proteobacterium HTCC2207</name>
    <dbReference type="NCBI Taxonomy" id="314287"/>
    <lineage>
        <taxon>Bacteria</taxon>
        <taxon>Pseudomonadati</taxon>
        <taxon>Pseudomonadota</taxon>
        <taxon>Gammaproteobacteria</taxon>
        <taxon>Cellvibrionales</taxon>
        <taxon>Porticoccaceae</taxon>
        <taxon>SAR92 clade</taxon>
    </lineage>
</organism>
<reference evidence="2 3" key="1">
    <citation type="submission" date="2006-03" db="EMBL/GenBank/DDBJ databases">
        <authorList>
            <person name="Giovannoni S.J."/>
            <person name="Cho J.-C."/>
            <person name="Ferriera S."/>
            <person name="Johnson J."/>
            <person name="Kravitz S."/>
            <person name="Halpern A."/>
            <person name="Remington K."/>
            <person name="Beeson K."/>
            <person name="Tran B."/>
            <person name="Rogers Y.-H."/>
            <person name="Friedman R."/>
            <person name="Venter J.C."/>
        </authorList>
    </citation>
    <scope>NUCLEOTIDE SEQUENCE [LARGE SCALE GENOMIC DNA]</scope>
    <source>
        <strain evidence="2 3">HTCC2207</strain>
    </source>
</reference>
<evidence type="ECO:0000313" key="3">
    <source>
        <dbReference type="Proteomes" id="UP000005555"/>
    </source>
</evidence>
<dbReference type="eggNOG" id="COG3828">
    <property type="taxonomic scope" value="Bacteria"/>
</dbReference>
<sequence>MPDHDDIPDYHGSSVPASTALPEQGSKLNILLVTRGHPFDRDAFFDVFDSNPDIQYSNVEHPAAQFMYNPEMAQKFDCYVQYDMPGVQFGADGPEYAEPPEFYKQGLRAMGEAGCPLVIMHHAAAAWPAWPEWAEIVGGQFLYTPMQSRGVERPDSGYNIDVSHRVSPVMDHPITRGIEPFDLVDEVYLSEVFEDSVIPLFTSNWTFSRDHFYSAANAVVGGQLNSNTGWDHDDGSNLVGWIKAYKNSPLVYLQFGDGPAAYNNPSYRRILAQAIQWASSAEAKAWVLEVNNT</sequence>
<comment type="caution">
    <text evidence="2">The sequence shown here is derived from an EMBL/GenBank/DDBJ whole genome shotgun (WGS) entry which is preliminary data.</text>
</comment>
<dbReference type="HOGENOM" id="CLU_089962_0_0_6"/>
<dbReference type="Pfam" id="PF06283">
    <property type="entry name" value="ThuA"/>
    <property type="match status" value="1"/>
</dbReference>
<dbReference type="AlphaFoldDB" id="Q1YP20"/>
<protein>
    <recommendedName>
        <fullName evidence="1">ThuA-like domain-containing protein</fullName>
    </recommendedName>
</protein>
<dbReference type="Gene3D" id="3.40.50.880">
    <property type="match status" value="1"/>
</dbReference>
<name>Q1YP20_9GAMM</name>
<keyword evidence="3" id="KW-1185">Reference proteome</keyword>
<dbReference type="InterPro" id="IPR029010">
    <property type="entry name" value="ThuA-like"/>
</dbReference>
<feature type="domain" description="ThuA-like" evidence="1">
    <location>
        <begin position="104"/>
        <end position="278"/>
    </location>
</feature>
<dbReference type="InterPro" id="IPR029062">
    <property type="entry name" value="Class_I_gatase-like"/>
</dbReference>
<accession>Q1YP20</accession>